<dbReference type="eggNOG" id="KOG1426">
    <property type="taxonomic scope" value="Eukaryota"/>
</dbReference>
<gene>
    <name evidence="2" type="primary">TDEL0H03720</name>
    <name evidence="2" type="ORF">TDEL_0H03720</name>
</gene>
<dbReference type="SUPFAM" id="SSF50985">
    <property type="entry name" value="RCC1/BLIP-II"/>
    <property type="match status" value="1"/>
</dbReference>
<dbReference type="InterPro" id="IPR009091">
    <property type="entry name" value="RCC1/BLIP-II"/>
</dbReference>
<dbReference type="Proteomes" id="UP000005627">
    <property type="component" value="Chromosome 8"/>
</dbReference>
<dbReference type="GeneID" id="11501553"/>
<dbReference type="STRING" id="1076872.G9A037"/>
<evidence type="ECO:0000256" key="1">
    <source>
        <dbReference type="PROSITE-ProRule" id="PRU00235"/>
    </source>
</evidence>
<sequence length="339" mass="37088">MVGTNLGLPHCEDVIVPQETLVLEKGQCVSRIACGGNHTVLLLDDGTALACGDSKQGQLGGLEQWEGWKVLLGGVKDVTCGWEFTVVINEQNELLSRGTGPKGELGLGSMRRAEEFTKIMDVNMGSRVFASLQNCTVVVPTREGGSKVYGWGSNTKCQLLEPKSRIVDRPVLIYESTETIIEYPALGRDFIVLVDTHGRIAYASGSLPLGFSTQDWSSHSGLQVHCMWTSIHIWSSKPGIYSYGNGNHGQLFRQEEWCPASEISQVAAGSEHGVLLKHNNQVACWGWGEHGNCGRLYKDKDSIFNDYSNVISPLCDVFQAREPCDLFAGCATTWIVTKC</sequence>
<feature type="repeat" description="RCC1" evidence="1">
    <location>
        <begin position="1"/>
        <end position="45"/>
    </location>
</feature>
<dbReference type="GO" id="GO:0002098">
    <property type="term" value="P:tRNA wobble uridine modification"/>
    <property type="evidence" value="ECO:0007669"/>
    <property type="project" value="EnsemblFungi"/>
</dbReference>
<dbReference type="PANTHER" id="PTHR45982">
    <property type="entry name" value="REGULATOR OF CHROMOSOME CONDENSATION"/>
    <property type="match status" value="1"/>
</dbReference>
<dbReference type="InterPro" id="IPR000408">
    <property type="entry name" value="Reg_chr_condens"/>
</dbReference>
<proteinExistence type="predicted"/>
<dbReference type="EMBL" id="HE616749">
    <property type="protein sequence ID" value="CCE94231.1"/>
    <property type="molecule type" value="Genomic_DNA"/>
</dbReference>
<dbReference type="InParanoid" id="G9A037"/>
<dbReference type="KEGG" id="tdl:TDEL_0H03720"/>
<dbReference type="PRINTS" id="PR00633">
    <property type="entry name" value="RCCNDNSATION"/>
</dbReference>
<reference evidence="2 3" key="1">
    <citation type="journal article" date="2011" name="Proc. Natl. Acad. Sci. U.S.A.">
        <title>Evolutionary erosion of yeast sex chromosomes by mating-type switching accidents.</title>
        <authorList>
            <person name="Gordon J.L."/>
            <person name="Armisen D."/>
            <person name="Proux-Wera E."/>
            <person name="Oheigeartaigh S.S."/>
            <person name="Byrne K.P."/>
            <person name="Wolfe K.H."/>
        </authorList>
    </citation>
    <scope>NUCLEOTIDE SEQUENCE [LARGE SCALE GENOMIC DNA]</scope>
    <source>
        <strain evidence="3">ATCC 10662 / CBS 1146 / NBRC 0425 / NCYC 2629 / NRRL Y-866</strain>
    </source>
</reference>
<dbReference type="Gene3D" id="2.130.10.30">
    <property type="entry name" value="Regulator of chromosome condensation 1/beta-lactamase-inhibitor protein II"/>
    <property type="match status" value="2"/>
</dbReference>
<dbReference type="OrthoDB" id="5370059at2759"/>
<dbReference type="HOGENOM" id="CLU_005210_0_0_1"/>
<evidence type="ECO:0000313" key="2">
    <source>
        <dbReference type="EMBL" id="CCE94231.1"/>
    </source>
</evidence>
<dbReference type="RefSeq" id="XP_003683442.1">
    <property type="nucleotide sequence ID" value="XM_003683394.1"/>
</dbReference>
<dbReference type="GO" id="GO:0017183">
    <property type="term" value="P:protein histidyl modification to diphthamide"/>
    <property type="evidence" value="ECO:0007669"/>
    <property type="project" value="EnsemblFungi"/>
</dbReference>
<accession>G9A037</accession>
<dbReference type="PROSITE" id="PS00626">
    <property type="entry name" value="RCC1_2"/>
    <property type="match status" value="2"/>
</dbReference>
<evidence type="ECO:0000313" key="3">
    <source>
        <dbReference type="Proteomes" id="UP000005627"/>
    </source>
</evidence>
<dbReference type="PROSITE" id="PS50012">
    <property type="entry name" value="RCC1_3"/>
    <property type="match status" value="1"/>
</dbReference>
<keyword evidence="3" id="KW-1185">Reference proteome</keyword>
<organism evidence="2 3">
    <name type="scientific">Torulaspora delbrueckii</name>
    <name type="common">Yeast</name>
    <name type="synonym">Candida colliculosa</name>
    <dbReference type="NCBI Taxonomy" id="4950"/>
    <lineage>
        <taxon>Eukaryota</taxon>
        <taxon>Fungi</taxon>
        <taxon>Dikarya</taxon>
        <taxon>Ascomycota</taxon>
        <taxon>Saccharomycotina</taxon>
        <taxon>Saccharomycetes</taxon>
        <taxon>Saccharomycetales</taxon>
        <taxon>Saccharomycetaceae</taxon>
        <taxon>Torulaspora</taxon>
    </lineage>
</organism>
<dbReference type="GO" id="GO:0005737">
    <property type="term" value="C:cytoplasm"/>
    <property type="evidence" value="ECO:0007669"/>
    <property type="project" value="EnsemblFungi"/>
</dbReference>
<dbReference type="AlphaFoldDB" id="G9A037"/>
<dbReference type="FunCoup" id="G9A037">
    <property type="interactions" value="137"/>
</dbReference>
<name>G9A037_TORDE</name>
<dbReference type="InterPro" id="IPR051553">
    <property type="entry name" value="Ran_GTPase-activating"/>
</dbReference>
<protein>
    <submittedName>
        <fullName evidence="2">Uncharacterized protein</fullName>
    </submittedName>
</protein>
<dbReference type="Pfam" id="PF13540">
    <property type="entry name" value="RCC1_2"/>
    <property type="match status" value="2"/>
</dbReference>
<dbReference type="PANTHER" id="PTHR45982:SF1">
    <property type="entry name" value="REGULATOR OF CHROMOSOME CONDENSATION"/>
    <property type="match status" value="1"/>
</dbReference>